<dbReference type="EMBL" id="PDND01000002">
    <property type="protein sequence ID" value="PGH37005.1"/>
    <property type="molecule type" value="Genomic_DNA"/>
</dbReference>
<feature type="compositionally biased region" description="Low complexity" evidence="1">
    <location>
        <begin position="121"/>
        <end position="134"/>
    </location>
</feature>
<keyword evidence="3" id="KW-1185">Reference proteome</keyword>
<dbReference type="Proteomes" id="UP000226031">
    <property type="component" value="Unassembled WGS sequence"/>
</dbReference>
<evidence type="ECO:0000313" key="3">
    <source>
        <dbReference type="Proteomes" id="UP000226031"/>
    </source>
</evidence>
<evidence type="ECO:0000313" key="2">
    <source>
        <dbReference type="EMBL" id="PGH37005.1"/>
    </source>
</evidence>
<evidence type="ECO:0000256" key="1">
    <source>
        <dbReference type="SAM" id="MobiDB-lite"/>
    </source>
</evidence>
<gene>
    <name evidence="2" type="ORF">GX50_00241</name>
</gene>
<dbReference type="VEuPathDB" id="FungiDB:EMCG_06400"/>
<name>A0A2B7ZTJ0_9EURO</name>
<reference evidence="2 3" key="1">
    <citation type="submission" date="2017-10" db="EMBL/GenBank/DDBJ databases">
        <title>Comparative genomics in systemic dimorphic fungi from Ajellomycetaceae.</title>
        <authorList>
            <person name="Munoz J.F."/>
            <person name="Mcewen J.G."/>
            <person name="Clay O.K."/>
            <person name="Cuomo C.A."/>
        </authorList>
    </citation>
    <scope>NUCLEOTIDE SEQUENCE [LARGE SCALE GENOMIC DNA]</scope>
    <source>
        <strain evidence="2 3">UAMH4076</strain>
    </source>
</reference>
<proteinExistence type="predicted"/>
<feature type="compositionally biased region" description="Polar residues" evidence="1">
    <location>
        <begin position="56"/>
        <end position="65"/>
    </location>
</feature>
<sequence length="316" mass="34912">MQRIDDRLARHDLKLSSSEALLSRRYRRSITAGMDPSELSIVTVQLSASEGKYPSRTGSPQTTNIRFADSLPVRRSDKPRTRLENPYAPPRPQHNPHPHVQSMIIRKSRSFAPPSIPTDLSSRSITPSPSGSPKSLPPYPQEPTMNRPNQMNRFNKPSPPLPVAIASDASSSASASSSNSSSKSSTSTQATEPAIKNENQCETPTVKLIAPGSSPKSNKPAAQKQPRLKKNLIPPLTKVHFSCYQSHRYLAASNNAVYPVPCMTCLNDDQLIRWRCTFCCLRVCGECMHTMQKCKRRSLKELMECLVAALESAEST</sequence>
<dbReference type="AlphaFoldDB" id="A0A2B7ZTJ0"/>
<protein>
    <submittedName>
        <fullName evidence="2">Uncharacterized protein</fullName>
    </submittedName>
</protein>
<organism evidence="2 3">
    <name type="scientific">[Emmonsia] crescens</name>
    <dbReference type="NCBI Taxonomy" id="73230"/>
    <lineage>
        <taxon>Eukaryota</taxon>
        <taxon>Fungi</taxon>
        <taxon>Dikarya</taxon>
        <taxon>Ascomycota</taxon>
        <taxon>Pezizomycotina</taxon>
        <taxon>Eurotiomycetes</taxon>
        <taxon>Eurotiomycetidae</taxon>
        <taxon>Onygenales</taxon>
        <taxon>Ajellomycetaceae</taxon>
        <taxon>Emergomyces</taxon>
    </lineage>
</organism>
<feature type="compositionally biased region" description="Low complexity" evidence="1">
    <location>
        <begin position="164"/>
        <end position="187"/>
    </location>
</feature>
<feature type="region of interest" description="Disordered" evidence="1">
    <location>
        <begin position="51"/>
        <end position="98"/>
    </location>
</feature>
<dbReference type="STRING" id="73230.A0A2B7ZTJ0"/>
<feature type="compositionally biased region" description="Polar residues" evidence="1">
    <location>
        <begin position="143"/>
        <end position="155"/>
    </location>
</feature>
<feature type="region of interest" description="Disordered" evidence="1">
    <location>
        <begin position="111"/>
        <end position="230"/>
    </location>
</feature>
<accession>A0A2B7ZTJ0</accession>
<feature type="compositionally biased region" description="Basic and acidic residues" evidence="1">
    <location>
        <begin position="72"/>
        <end position="83"/>
    </location>
</feature>
<comment type="caution">
    <text evidence="2">The sequence shown here is derived from an EMBL/GenBank/DDBJ whole genome shotgun (WGS) entry which is preliminary data.</text>
</comment>